<keyword evidence="7" id="KW-1133">Transmembrane helix</keyword>
<keyword evidence="18" id="KW-1185">Reference proteome</keyword>
<accession>A0A7G7G5A8</accession>
<proteinExistence type="predicted"/>
<dbReference type="InterPro" id="IPR035965">
    <property type="entry name" value="PAS-like_dom_sf"/>
</dbReference>
<feature type="domain" description="PAS" evidence="14">
    <location>
        <begin position="1"/>
        <end position="76"/>
    </location>
</feature>
<dbReference type="Gene3D" id="1.10.287.130">
    <property type="match status" value="1"/>
</dbReference>
<feature type="modified residue" description="4-aspartylphosphate" evidence="11">
    <location>
        <position position="422"/>
    </location>
</feature>
<dbReference type="Gene3D" id="3.40.50.2300">
    <property type="match status" value="1"/>
</dbReference>
<dbReference type="InterPro" id="IPR008207">
    <property type="entry name" value="Sig_transdc_His_kin_Hpt_dom"/>
</dbReference>
<dbReference type="PROSITE" id="PS50894">
    <property type="entry name" value="HPT"/>
    <property type="match status" value="1"/>
</dbReference>
<evidence type="ECO:0000259" key="14">
    <source>
        <dbReference type="PROSITE" id="PS50112"/>
    </source>
</evidence>
<dbReference type="SUPFAM" id="SSF47226">
    <property type="entry name" value="Histidine-containing phosphotransfer domain, HPT domain"/>
    <property type="match status" value="1"/>
</dbReference>
<gene>
    <name evidence="17" type="ORF">HUW51_06205</name>
</gene>
<keyword evidence="3 11" id="KW-0597">Phosphoprotein</keyword>
<reference evidence="17 18" key="1">
    <citation type="journal article" date="2018" name="Int. J. Syst. Evol. Microbiol.">
        <title>Adhaeribacter swui sp. nov., isolated from wet mud.</title>
        <authorList>
            <person name="Kim D.U."/>
            <person name="Kim K.W."/>
            <person name="Kang M.S."/>
            <person name="Kim J.Y."/>
            <person name="Jang J.H."/>
            <person name="Kim M.K."/>
        </authorList>
    </citation>
    <scope>NUCLEOTIDE SEQUENCE [LARGE SCALE GENOMIC DNA]</scope>
    <source>
        <strain evidence="17 18">KCTC 52873</strain>
    </source>
</reference>
<comment type="subcellular location">
    <subcellularLocation>
        <location evidence="1">Cell membrane</location>
        <topology evidence="1">Multi-pass membrane protein</topology>
    </subcellularLocation>
</comment>
<keyword evidence="2" id="KW-1003">Cell membrane</keyword>
<dbReference type="InterPro" id="IPR000700">
    <property type="entry name" value="PAS-assoc_C"/>
</dbReference>
<dbReference type="GO" id="GO:0005886">
    <property type="term" value="C:plasma membrane"/>
    <property type="evidence" value="ECO:0007669"/>
    <property type="project" value="UniProtKB-SubCell"/>
</dbReference>
<dbReference type="AlphaFoldDB" id="A0A7G7G5A8"/>
<dbReference type="InterPro" id="IPR011006">
    <property type="entry name" value="CheY-like_superfamily"/>
</dbReference>
<dbReference type="NCBIfam" id="TIGR00229">
    <property type="entry name" value="sensory_box"/>
    <property type="match status" value="1"/>
</dbReference>
<evidence type="ECO:0000256" key="10">
    <source>
        <dbReference type="PROSITE-ProRule" id="PRU00110"/>
    </source>
</evidence>
<evidence type="ECO:0000256" key="2">
    <source>
        <dbReference type="ARBA" id="ARBA00022475"/>
    </source>
</evidence>
<keyword evidence="4" id="KW-0812">Transmembrane</keyword>
<evidence type="ECO:0000256" key="1">
    <source>
        <dbReference type="ARBA" id="ARBA00004651"/>
    </source>
</evidence>
<feature type="domain" description="Response regulatory" evidence="13">
    <location>
        <begin position="373"/>
        <end position="490"/>
    </location>
</feature>
<evidence type="ECO:0000256" key="3">
    <source>
        <dbReference type="ARBA" id="ARBA00022553"/>
    </source>
</evidence>
<dbReference type="Pfam" id="PF00072">
    <property type="entry name" value="Response_reg"/>
    <property type="match status" value="1"/>
</dbReference>
<dbReference type="Gene3D" id="1.20.120.160">
    <property type="entry name" value="HPT domain"/>
    <property type="match status" value="1"/>
</dbReference>
<dbReference type="EMBL" id="CP055156">
    <property type="protein sequence ID" value="QNF32342.1"/>
    <property type="molecule type" value="Genomic_DNA"/>
</dbReference>
<dbReference type="CDD" id="cd17546">
    <property type="entry name" value="REC_hyHK_CKI1_RcsC-like"/>
    <property type="match status" value="1"/>
</dbReference>
<dbReference type="PANTHER" id="PTHR45339:SF1">
    <property type="entry name" value="HYBRID SIGNAL TRANSDUCTION HISTIDINE KINASE J"/>
    <property type="match status" value="1"/>
</dbReference>
<dbReference type="PROSITE" id="PS50112">
    <property type="entry name" value="PAS"/>
    <property type="match status" value="1"/>
</dbReference>
<protein>
    <submittedName>
        <fullName evidence="17">Response regulator</fullName>
    </submittedName>
</protein>
<dbReference type="GO" id="GO:0000155">
    <property type="term" value="F:phosphorelay sensor kinase activity"/>
    <property type="evidence" value="ECO:0007669"/>
    <property type="project" value="InterPro"/>
</dbReference>
<evidence type="ECO:0000256" key="8">
    <source>
        <dbReference type="ARBA" id="ARBA00023012"/>
    </source>
</evidence>
<evidence type="ECO:0000256" key="5">
    <source>
        <dbReference type="ARBA" id="ARBA00022741"/>
    </source>
</evidence>
<evidence type="ECO:0000259" key="13">
    <source>
        <dbReference type="PROSITE" id="PS50110"/>
    </source>
</evidence>
<dbReference type="InterPro" id="IPR005467">
    <property type="entry name" value="His_kinase_dom"/>
</dbReference>
<dbReference type="InterPro" id="IPR000014">
    <property type="entry name" value="PAS"/>
</dbReference>
<evidence type="ECO:0000256" key="4">
    <source>
        <dbReference type="ARBA" id="ARBA00022692"/>
    </source>
</evidence>
<keyword evidence="9" id="KW-0472">Membrane</keyword>
<evidence type="ECO:0000259" key="16">
    <source>
        <dbReference type="PROSITE" id="PS50894"/>
    </source>
</evidence>
<evidence type="ECO:0000256" key="6">
    <source>
        <dbReference type="ARBA" id="ARBA00022840"/>
    </source>
</evidence>
<evidence type="ECO:0000313" key="17">
    <source>
        <dbReference type="EMBL" id="QNF32342.1"/>
    </source>
</evidence>
<dbReference type="Proteomes" id="UP000515237">
    <property type="component" value="Chromosome"/>
</dbReference>
<dbReference type="RefSeq" id="WP_185273122.1">
    <property type="nucleotide sequence ID" value="NZ_CP055156.1"/>
</dbReference>
<dbReference type="Pfam" id="PF13188">
    <property type="entry name" value="PAS_8"/>
    <property type="match status" value="1"/>
</dbReference>
<dbReference type="Gene3D" id="3.30.565.10">
    <property type="entry name" value="Histidine kinase-like ATPase, C-terminal domain"/>
    <property type="match status" value="1"/>
</dbReference>
<evidence type="ECO:0000259" key="12">
    <source>
        <dbReference type="PROSITE" id="PS50109"/>
    </source>
</evidence>
<evidence type="ECO:0000256" key="9">
    <source>
        <dbReference type="ARBA" id="ARBA00023136"/>
    </source>
</evidence>
<evidence type="ECO:0000259" key="15">
    <source>
        <dbReference type="PROSITE" id="PS50113"/>
    </source>
</evidence>
<organism evidence="17 18">
    <name type="scientific">Adhaeribacter swui</name>
    <dbReference type="NCBI Taxonomy" id="2086471"/>
    <lineage>
        <taxon>Bacteria</taxon>
        <taxon>Pseudomonadati</taxon>
        <taxon>Bacteroidota</taxon>
        <taxon>Cytophagia</taxon>
        <taxon>Cytophagales</taxon>
        <taxon>Hymenobacteraceae</taxon>
        <taxon>Adhaeribacter</taxon>
    </lineage>
</organism>
<feature type="domain" description="PAC" evidence="15">
    <location>
        <begin position="67"/>
        <end position="118"/>
    </location>
</feature>
<dbReference type="SUPFAM" id="SSF52172">
    <property type="entry name" value="CheY-like"/>
    <property type="match status" value="1"/>
</dbReference>
<evidence type="ECO:0000256" key="11">
    <source>
        <dbReference type="PROSITE-ProRule" id="PRU00169"/>
    </source>
</evidence>
<dbReference type="InterPro" id="IPR003594">
    <property type="entry name" value="HATPase_dom"/>
</dbReference>
<feature type="domain" description="Histidine kinase" evidence="12">
    <location>
        <begin position="129"/>
        <end position="350"/>
    </location>
</feature>
<dbReference type="InterPro" id="IPR036097">
    <property type="entry name" value="HisK_dim/P_sf"/>
</dbReference>
<dbReference type="PROSITE" id="PS50110">
    <property type="entry name" value="RESPONSE_REGULATORY"/>
    <property type="match status" value="1"/>
</dbReference>
<dbReference type="PROSITE" id="PS50113">
    <property type="entry name" value="PAC"/>
    <property type="match status" value="1"/>
</dbReference>
<dbReference type="InterPro" id="IPR036890">
    <property type="entry name" value="HATPase_C_sf"/>
</dbReference>
<keyword evidence="5" id="KW-0547">Nucleotide-binding</keyword>
<dbReference type="InterPro" id="IPR036641">
    <property type="entry name" value="HPT_dom_sf"/>
</dbReference>
<keyword evidence="8" id="KW-0902">Two-component regulatory system</keyword>
<dbReference type="SUPFAM" id="SSF55785">
    <property type="entry name" value="PYP-like sensor domain (PAS domain)"/>
    <property type="match status" value="1"/>
</dbReference>
<keyword evidence="6" id="KW-0067">ATP-binding</keyword>
<feature type="modified residue" description="Phosphohistidine" evidence="10">
    <location>
        <position position="592"/>
    </location>
</feature>
<dbReference type="Pfam" id="PF02518">
    <property type="entry name" value="HATPase_c"/>
    <property type="match status" value="1"/>
</dbReference>
<dbReference type="Gene3D" id="3.30.450.20">
    <property type="entry name" value="PAS domain"/>
    <property type="match status" value="1"/>
</dbReference>
<dbReference type="PANTHER" id="PTHR45339">
    <property type="entry name" value="HYBRID SIGNAL TRANSDUCTION HISTIDINE KINASE J"/>
    <property type="match status" value="1"/>
</dbReference>
<dbReference type="KEGG" id="aswu:HUW51_06205"/>
<dbReference type="SMART" id="SM00387">
    <property type="entry name" value="HATPase_c"/>
    <property type="match status" value="1"/>
</dbReference>
<dbReference type="Pfam" id="PF01627">
    <property type="entry name" value="Hpt"/>
    <property type="match status" value="1"/>
</dbReference>
<dbReference type="SMART" id="SM00448">
    <property type="entry name" value="REC"/>
    <property type="match status" value="1"/>
</dbReference>
<feature type="domain" description="HPt" evidence="16">
    <location>
        <begin position="553"/>
        <end position="647"/>
    </location>
</feature>
<dbReference type="GO" id="GO:0005524">
    <property type="term" value="F:ATP binding"/>
    <property type="evidence" value="ECO:0007669"/>
    <property type="project" value="UniProtKB-KW"/>
</dbReference>
<dbReference type="SUPFAM" id="SSF47384">
    <property type="entry name" value="Homodimeric domain of signal transducing histidine kinase"/>
    <property type="match status" value="1"/>
</dbReference>
<evidence type="ECO:0000256" key="7">
    <source>
        <dbReference type="ARBA" id="ARBA00022989"/>
    </source>
</evidence>
<sequence>MEFIRQLVDVSPNPIYVRDELGKLALVNEAFAQLHQQSAATILQKGFLNSDYAYNKDLEILKLNKQVTLEEVFEQENGQKIWFTVTKKPFKSPDGARFLLSTFNDVTPFKNAFQEKKESTQVKQLFLTHLKEEFKADINTISSLTRLLKKGLINKEQESYLHLIQSVADNLLDAPDQILEFSKLQTGITAFKTTPFDIASILQYTISAFISEAEDQQLELQLGEVPPSLPLVQGDPHRLNQILTNLISYSVKHTSQGQLSVSARIQARLEKVVHIAFSVRTSNWQSKPDKLERFFASSSNGNHEALDTYNNLDVKLRICKKIVELQGGRIWLELLPNQEIQFSFIIPYPVSAETNQTETPELSEDLNKLKGLRILLAEDNPANQLLVVSQLKYWEAHVDVAQDGIEACEKAHESPYDLVLMDIDMPRMNGIEATATIRQEPNPNQNTPIVAFTANAYKIDINRYKESGFSDYLFKPYTETNLYLTIARNITDKQTAKNEEDTVEVENHLTATDLNNLQPLSAATIPTEPEPLTPSEPEPALYDFSGLGNLAEDANFVKKMQRLFIDLVPSQLENLTASITQQDWNSVAQIAHSLKSTYGNIGIKTAAQAATKIEEIGSKKINFSDLTNLMQIIDITTKKVITAFQEQLHSEIES</sequence>
<dbReference type="SUPFAM" id="SSF55874">
    <property type="entry name" value="ATPase domain of HSP90 chaperone/DNA topoisomerase II/histidine kinase"/>
    <property type="match status" value="1"/>
</dbReference>
<name>A0A7G7G5A8_9BACT</name>
<dbReference type="PROSITE" id="PS50109">
    <property type="entry name" value="HIS_KIN"/>
    <property type="match status" value="1"/>
</dbReference>
<evidence type="ECO:0000313" key="18">
    <source>
        <dbReference type="Proteomes" id="UP000515237"/>
    </source>
</evidence>
<dbReference type="InterPro" id="IPR001789">
    <property type="entry name" value="Sig_transdc_resp-reg_receiver"/>
</dbReference>